<reference evidence="1" key="1">
    <citation type="submission" date="2000-08" db="EMBL/GenBank/DDBJ databases">
        <title>Isolation of full-length cDNA clones from macaque brain cDNA libraries.</title>
        <authorList>
            <person name="Osada N."/>
            <person name="Hida M."/>
            <person name="Kusuda J."/>
            <person name="Tanuma R."/>
            <person name="Iseki K."/>
            <person name="Hirai M."/>
            <person name="Terao K."/>
            <person name="Suzuki Y."/>
            <person name="Sugano S."/>
            <person name="Hashimoto K."/>
        </authorList>
    </citation>
    <scope>NUCLEOTIDE SEQUENCE</scope>
    <source>
        <tissue evidence="1">Brain parietal lobe</tissue>
    </source>
</reference>
<protein>
    <recommendedName>
        <fullName evidence="2">DUF1725 domain-containing protein</fullName>
    </recommendedName>
</protein>
<accession>Q9GMI2</accession>
<evidence type="ECO:0000313" key="1">
    <source>
        <dbReference type="EMBL" id="BAB12379.1"/>
    </source>
</evidence>
<name>Q9GMI2_MACFA</name>
<evidence type="ECO:0008006" key="2">
    <source>
        <dbReference type="Google" id="ProtNLM"/>
    </source>
</evidence>
<organism evidence="1">
    <name type="scientific">Macaca fascicularis</name>
    <name type="common">Crab-eating macaque</name>
    <name type="synonym">Cynomolgus monkey</name>
    <dbReference type="NCBI Taxonomy" id="9541"/>
    <lineage>
        <taxon>Eukaryota</taxon>
        <taxon>Metazoa</taxon>
        <taxon>Chordata</taxon>
        <taxon>Craniata</taxon>
        <taxon>Vertebrata</taxon>
        <taxon>Euteleostomi</taxon>
        <taxon>Mammalia</taxon>
        <taxon>Eutheria</taxon>
        <taxon>Euarchontoglires</taxon>
        <taxon>Primates</taxon>
        <taxon>Haplorrhini</taxon>
        <taxon>Catarrhini</taxon>
        <taxon>Cercopithecidae</taxon>
        <taxon>Cercopithecinae</taxon>
        <taxon>Macaca</taxon>
    </lineage>
</organism>
<proteinExistence type="evidence at transcript level"/>
<dbReference type="EMBL" id="AB047968">
    <property type="protein sequence ID" value="BAB12379.1"/>
    <property type="molecule type" value="mRNA"/>
</dbReference>
<dbReference type="AlphaFoldDB" id="Q9GMI2"/>
<sequence length="80" mass="9383">MFIVALFTIAGSWNQPKCPSMIDWIKKMCHIYTMEYYAAIKKDEFMSFVGTWKKLETIILSKLTQEQKTEHHMFSLISGS</sequence>